<keyword evidence="11" id="KW-0443">Lipid metabolism</keyword>
<evidence type="ECO:0000256" key="12">
    <source>
        <dbReference type="ARBA" id="ARBA00023136"/>
    </source>
</evidence>
<protein>
    <submittedName>
        <fullName evidence="15">Endonuclease/exonuclease/phosphatase</fullName>
    </submittedName>
</protein>
<dbReference type="SUPFAM" id="SSF56219">
    <property type="entry name" value="DNase I-like"/>
    <property type="match status" value="1"/>
</dbReference>
<name>A0ABQ7GCS9_DUNSA</name>
<dbReference type="EMBL" id="MU069459">
    <property type="protein sequence ID" value="KAF5842564.1"/>
    <property type="molecule type" value="Genomic_DNA"/>
</dbReference>
<feature type="transmembrane region" description="Helical" evidence="13">
    <location>
        <begin position="416"/>
        <end position="435"/>
    </location>
</feature>
<organism evidence="15 16">
    <name type="scientific">Dunaliella salina</name>
    <name type="common">Green alga</name>
    <name type="synonym">Protococcus salinus</name>
    <dbReference type="NCBI Taxonomy" id="3046"/>
    <lineage>
        <taxon>Eukaryota</taxon>
        <taxon>Viridiplantae</taxon>
        <taxon>Chlorophyta</taxon>
        <taxon>core chlorophytes</taxon>
        <taxon>Chlorophyceae</taxon>
        <taxon>CS clade</taxon>
        <taxon>Chlamydomonadales</taxon>
        <taxon>Dunaliellaceae</taxon>
        <taxon>Dunaliella</taxon>
    </lineage>
</organism>
<keyword evidence="15" id="KW-0540">Nuclease</keyword>
<keyword evidence="16" id="KW-1185">Reference proteome</keyword>
<evidence type="ECO:0000256" key="11">
    <source>
        <dbReference type="ARBA" id="ARBA00023098"/>
    </source>
</evidence>
<keyword evidence="10 13" id="KW-1133">Transmembrane helix</keyword>
<evidence type="ECO:0000256" key="1">
    <source>
        <dbReference type="ARBA" id="ARBA00004141"/>
    </source>
</evidence>
<feature type="domain" description="Endonuclease/exonuclease/phosphatase" evidence="14">
    <location>
        <begin position="15"/>
        <end position="282"/>
    </location>
</feature>
<dbReference type="GO" id="GO:0004519">
    <property type="term" value="F:endonuclease activity"/>
    <property type="evidence" value="ECO:0007669"/>
    <property type="project" value="UniProtKB-KW"/>
</dbReference>
<evidence type="ECO:0000256" key="13">
    <source>
        <dbReference type="SAM" id="Phobius"/>
    </source>
</evidence>
<evidence type="ECO:0000259" key="14">
    <source>
        <dbReference type="Pfam" id="PF03372"/>
    </source>
</evidence>
<evidence type="ECO:0000256" key="9">
    <source>
        <dbReference type="ARBA" id="ARBA00022919"/>
    </source>
</evidence>
<keyword evidence="8" id="KW-0460">Magnesium</keyword>
<evidence type="ECO:0000256" key="4">
    <source>
        <dbReference type="ARBA" id="ARBA00006335"/>
    </source>
</evidence>
<dbReference type="PANTHER" id="PTHR16320:SF24">
    <property type="entry name" value="PHOSPHODIESTERASE, PUTATIVE-RELATED"/>
    <property type="match status" value="1"/>
</dbReference>
<feature type="transmembrane region" description="Helical" evidence="13">
    <location>
        <begin position="455"/>
        <end position="477"/>
    </location>
</feature>
<dbReference type="InterPro" id="IPR036691">
    <property type="entry name" value="Endo/exonu/phosph_ase_sf"/>
</dbReference>
<dbReference type="Pfam" id="PF03372">
    <property type="entry name" value="Exo_endo_phos"/>
    <property type="match status" value="1"/>
</dbReference>
<evidence type="ECO:0000313" key="16">
    <source>
        <dbReference type="Proteomes" id="UP000815325"/>
    </source>
</evidence>
<comment type="subcellular location">
    <subcellularLocation>
        <location evidence="1">Membrane</location>
        <topology evidence="1">Multi-pass membrane protein</topology>
    </subcellularLocation>
</comment>
<accession>A0ABQ7GCS9</accession>
<dbReference type="Proteomes" id="UP000815325">
    <property type="component" value="Unassembled WGS sequence"/>
</dbReference>
<keyword evidence="15" id="KW-0255">Endonuclease</keyword>
<proteinExistence type="inferred from homology"/>
<evidence type="ECO:0000256" key="7">
    <source>
        <dbReference type="ARBA" id="ARBA00022801"/>
    </source>
</evidence>
<dbReference type="InterPro" id="IPR005135">
    <property type="entry name" value="Endo/exonuclease/phosphatase"/>
</dbReference>
<keyword evidence="9" id="KW-0746">Sphingolipid metabolism</keyword>
<dbReference type="Gene3D" id="3.60.10.10">
    <property type="entry name" value="Endonuclease/exonuclease/phosphatase"/>
    <property type="match status" value="1"/>
</dbReference>
<evidence type="ECO:0000313" key="15">
    <source>
        <dbReference type="EMBL" id="KAF5842564.1"/>
    </source>
</evidence>
<keyword evidence="12 13" id="KW-0472">Membrane</keyword>
<gene>
    <name evidence="15" type="ORF">DUNSADRAFT_6414</name>
</gene>
<dbReference type="InterPro" id="IPR038772">
    <property type="entry name" value="Sph/SMPD2-like"/>
</dbReference>
<sequence>MTLRQGDKAGVVSVITLNVWGLQWVSKRRQERIHEIGAFIRKCGCSVDCMCFQEVWVSRDAQYLAQCGMASGFKHHVHFVSGLFGSGLLTISRFPIMEWGFTQYAAAGDALALHCGDYLAKKGVGWARLAVRPRCFIDVYNTHLHANYSHKAKVTKISGQWKVPNDVFAPFRVSQILQLAQVIRHTSKHGSVGAVLLGDFNTKPENLEYLFLRLLLPEFADAWAELNTDPLDPGHTCRAAGNTFESTRQVPERIDYVLTNLTPVCCEVTLKTCPKGFSYSDHFGVQAHLQLQPYIATSSAQENPGPRAGLPAGPLAPASIADGVGEGMLTSYVHQEYAGKPAQCVSGTHGLMPGQSEERAPACVSPRSQSAAAAGAQTLQQQIQSNAIVVKEVLQSCRRLLGVGVRRTKRQATQKLLVALLLALTSLYLSAQASLSKDPACMQARLLPQLLCRLVTTLAAPALAFLMALFLCMGCLADIPQSQALMQSSRMALLLADQVDSLTSSEDASVQDHRCAVN</sequence>
<comment type="caution">
    <text evidence="15">The sequence shown here is derived from an EMBL/GenBank/DDBJ whole genome shotgun (WGS) entry which is preliminary data.</text>
</comment>
<evidence type="ECO:0000256" key="6">
    <source>
        <dbReference type="ARBA" id="ARBA00022723"/>
    </source>
</evidence>
<comment type="similarity">
    <text evidence="4">Belongs to the neutral sphingomyelinase family.</text>
</comment>
<comment type="pathway">
    <text evidence="2">Lipid metabolism; sphingolipid metabolism.</text>
</comment>
<keyword evidence="6" id="KW-0479">Metal-binding</keyword>
<evidence type="ECO:0000256" key="3">
    <source>
        <dbReference type="ARBA" id="ARBA00004991"/>
    </source>
</evidence>
<keyword evidence="7" id="KW-0378">Hydrolase</keyword>
<evidence type="ECO:0000256" key="10">
    <source>
        <dbReference type="ARBA" id="ARBA00022989"/>
    </source>
</evidence>
<evidence type="ECO:0000256" key="5">
    <source>
        <dbReference type="ARBA" id="ARBA00022692"/>
    </source>
</evidence>
<dbReference type="PANTHER" id="PTHR16320">
    <property type="entry name" value="SPHINGOMYELINASE FAMILY MEMBER"/>
    <property type="match status" value="1"/>
</dbReference>
<keyword evidence="5 13" id="KW-0812">Transmembrane</keyword>
<comment type="pathway">
    <text evidence="3">Sphingolipid metabolism.</text>
</comment>
<evidence type="ECO:0000256" key="8">
    <source>
        <dbReference type="ARBA" id="ARBA00022842"/>
    </source>
</evidence>
<evidence type="ECO:0000256" key="2">
    <source>
        <dbReference type="ARBA" id="ARBA00004760"/>
    </source>
</evidence>
<reference evidence="15" key="1">
    <citation type="submission" date="2017-08" db="EMBL/GenBank/DDBJ databases">
        <authorList>
            <person name="Polle J.E."/>
            <person name="Barry K."/>
            <person name="Cushman J."/>
            <person name="Schmutz J."/>
            <person name="Tran D."/>
            <person name="Hathwaick L.T."/>
            <person name="Yim W.C."/>
            <person name="Jenkins J."/>
            <person name="Mckie-Krisberg Z.M."/>
            <person name="Prochnik S."/>
            <person name="Lindquist E."/>
            <person name="Dockter R.B."/>
            <person name="Adam C."/>
            <person name="Molina H."/>
            <person name="Bunkerborg J."/>
            <person name="Jin E."/>
            <person name="Buchheim M."/>
            <person name="Magnuson J."/>
        </authorList>
    </citation>
    <scope>NUCLEOTIDE SEQUENCE</scope>
    <source>
        <strain evidence="15">CCAP 19/18</strain>
    </source>
</reference>